<organism evidence="2 3">
    <name type="scientific">Gimesia maris</name>
    <dbReference type="NCBI Taxonomy" id="122"/>
    <lineage>
        <taxon>Bacteria</taxon>
        <taxon>Pseudomonadati</taxon>
        <taxon>Planctomycetota</taxon>
        <taxon>Planctomycetia</taxon>
        <taxon>Planctomycetales</taxon>
        <taxon>Planctomycetaceae</taxon>
        <taxon>Gimesia</taxon>
    </lineage>
</organism>
<evidence type="ECO:0000313" key="3">
    <source>
        <dbReference type="Proteomes" id="UP000263642"/>
    </source>
</evidence>
<evidence type="ECO:0000259" key="1">
    <source>
        <dbReference type="Pfam" id="PF07978"/>
    </source>
</evidence>
<dbReference type="EMBL" id="DQAY01000093">
    <property type="protein sequence ID" value="HCO24402.1"/>
    <property type="molecule type" value="Genomic_DNA"/>
</dbReference>
<evidence type="ECO:0000313" key="2">
    <source>
        <dbReference type="EMBL" id="HCO24402.1"/>
    </source>
</evidence>
<proteinExistence type="predicted"/>
<dbReference type="Proteomes" id="UP000263642">
    <property type="component" value="Unassembled WGS sequence"/>
</dbReference>
<protein>
    <recommendedName>
        <fullName evidence="1">NIPSNAP domain-containing protein</fullName>
    </recommendedName>
</protein>
<dbReference type="Gene3D" id="3.30.70.100">
    <property type="match status" value="2"/>
</dbReference>
<dbReference type="AlphaFoldDB" id="A0A3D3R8I9"/>
<sequence>MNGMNSELLQRRRFLTCSLSTIFALRATQAFTADAPAEKREFYELRTFYLSDETCRKRLSDYLEQALLPALKRITGCPAGAFQSTDMQENRCLTVVISFSSLQEFGEWNERLNADITFQHAAKDYFAQTAEAPVWHRMESQLLQGLACLPKLVLPNGNTPHLFELRRYESPNLKLARLTVEMFNEGRLDELMRQAGLAPVFFGETLIGNGPPNLTYLLSAENEEEHEKHWRTFRSDPRWERIRQMKKFQSTISEIRSRFLKPLAYSDIR</sequence>
<dbReference type="SUPFAM" id="SSF54909">
    <property type="entry name" value="Dimeric alpha+beta barrel"/>
    <property type="match status" value="1"/>
</dbReference>
<accession>A0A3D3R8I9</accession>
<dbReference type="InterPro" id="IPR011008">
    <property type="entry name" value="Dimeric_a/b-barrel"/>
</dbReference>
<reference evidence="2 3" key="1">
    <citation type="journal article" date="2018" name="Nat. Biotechnol.">
        <title>A standardized bacterial taxonomy based on genome phylogeny substantially revises the tree of life.</title>
        <authorList>
            <person name="Parks D.H."/>
            <person name="Chuvochina M."/>
            <person name="Waite D.W."/>
            <person name="Rinke C."/>
            <person name="Skarshewski A."/>
            <person name="Chaumeil P.A."/>
            <person name="Hugenholtz P."/>
        </authorList>
    </citation>
    <scope>NUCLEOTIDE SEQUENCE [LARGE SCALE GENOMIC DNA]</scope>
    <source>
        <strain evidence="2">UBA9375</strain>
    </source>
</reference>
<gene>
    <name evidence="2" type="ORF">DIT97_15690</name>
</gene>
<dbReference type="InterPro" id="IPR012577">
    <property type="entry name" value="NIPSNAP"/>
</dbReference>
<dbReference type="Pfam" id="PF07978">
    <property type="entry name" value="NIPSNAP"/>
    <property type="match status" value="1"/>
</dbReference>
<feature type="domain" description="NIPSNAP" evidence="1">
    <location>
        <begin position="163"/>
        <end position="266"/>
    </location>
</feature>
<name>A0A3D3R8I9_9PLAN</name>
<comment type="caution">
    <text evidence="2">The sequence shown here is derived from an EMBL/GenBank/DDBJ whole genome shotgun (WGS) entry which is preliminary data.</text>
</comment>